<evidence type="ECO:0000313" key="13">
    <source>
        <dbReference type="EMBL" id="QGN73924.1"/>
    </source>
</evidence>
<protein>
    <recommendedName>
        <fullName evidence="8">Large ribosomal subunit protein uL5c</fullName>
    </recommendedName>
    <alternativeName>
        <fullName evidence="9">50S ribosomal protein L5, chloroplastic</fullName>
    </alternativeName>
</protein>
<evidence type="ECO:0000259" key="12">
    <source>
        <dbReference type="Pfam" id="PF00673"/>
    </source>
</evidence>
<dbReference type="Pfam" id="PF00281">
    <property type="entry name" value="Ribosomal_L5"/>
    <property type="match status" value="1"/>
</dbReference>
<reference evidence="13" key="1">
    <citation type="submission" date="2019-11" db="EMBL/GenBank/DDBJ databases">
        <title>Complete mitogenomes of the marine picoplanktonic green algae Prasinoderma sp. MBIC 10622 and Prasinococcus capsulatus CCMP 1194 (Palmophyllophyceae).</title>
        <authorList>
            <person name="Turmel M."/>
            <person name="Otis C."/>
            <person name="Lemieux C."/>
        </authorList>
    </citation>
    <scope>NUCLEOTIDE SEQUENCE</scope>
</reference>
<evidence type="ECO:0000256" key="1">
    <source>
        <dbReference type="ARBA" id="ARBA00003898"/>
    </source>
</evidence>
<feature type="domain" description="Large ribosomal subunit protein uL5 C-terminal" evidence="12">
    <location>
        <begin position="85"/>
        <end position="179"/>
    </location>
</feature>
<dbReference type="PIRSF" id="PIRSF002161">
    <property type="entry name" value="Ribosomal_L5"/>
    <property type="match status" value="1"/>
</dbReference>
<dbReference type="FunFam" id="3.30.1440.10:FF:000001">
    <property type="entry name" value="50S ribosomal protein L5"/>
    <property type="match status" value="1"/>
</dbReference>
<dbReference type="Gene3D" id="3.30.1440.10">
    <property type="match status" value="1"/>
</dbReference>
<keyword evidence="13" id="KW-0496">Mitochondrion</keyword>
<feature type="domain" description="Large ribosomal subunit protein uL5 N-terminal" evidence="11">
    <location>
        <begin position="24"/>
        <end position="80"/>
    </location>
</feature>
<name>A0A650AKI8_9CHLO</name>
<dbReference type="SUPFAM" id="SSF55282">
    <property type="entry name" value="RL5-like"/>
    <property type="match status" value="1"/>
</dbReference>
<comment type="function">
    <text evidence="1">Binds 5S rRNA, forms part of the central protuberance of the 50S subunit.</text>
</comment>
<dbReference type="InterPro" id="IPR002132">
    <property type="entry name" value="Ribosomal_uL5"/>
</dbReference>
<keyword evidence="7 10" id="KW-0687">Ribonucleoprotein</keyword>
<keyword evidence="5" id="KW-0150">Chloroplast</keyword>
<geneLocation type="mitochondrion" evidence="13"/>
<dbReference type="EMBL" id="MN662311">
    <property type="protein sequence ID" value="QGN73924.1"/>
    <property type="molecule type" value="Genomic_DNA"/>
</dbReference>
<evidence type="ECO:0000256" key="7">
    <source>
        <dbReference type="ARBA" id="ARBA00023274"/>
    </source>
</evidence>
<organism evidence="13">
    <name type="scientific">prasinophyte sp. MBIC10622</name>
    <dbReference type="NCBI Taxonomy" id="156113"/>
    <lineage>
        <taxon>Eukaryota</taxon>
        <taxon>Viridiplantae</taxon>
        <taxon>Chlorophyta</taxon>
    </lineage>
</organism>
<evidence type="ECO:0000256" key="4">
    <source>
        <dbReference type="ARBA" id="ARBA00011505"/>
    </source>
</evidence>
<dbReference type="GO" id="GO:0005840">
    <property type="term" value="C:ribosome"/>
    <property type="evidence" value="ECO:0007669"/>
    <property type="project" value="UniProtKB-KW"/>
</dbReference>
<evidence type="ECO:0000259" key="11">
    <source>
        <dbReference type="Pfam" id="PF00281"/>
    </source>
</evidence>
<dbReference type="AlphaFoldDB" id="A0A650AKI8"/>
<comment type="subcellular location">
    <subcellularLocation>
        <location evidence="2">Plastid</location>
        <location evidence="2">Chloroplast</location>
    </subcellularLocation>
</comment>
<accession>A0A650AKI8</accession>
<dbReference type="PANTHER" id="PTHR11994">
    <property type="entry name" value="60S RIBOSOMAL PROTEIN L11-RELATED"/>
    <property type="match status" value="1"/>
</dbReference>
<dbReference type="GO" id="GO:0006412">
    <property type="term" value="P:translation"/>
    <property type="evidence" value="ECO:0007669"/>
    <property type="project" value="InterPro"/>
</dbReference>
<evidence type="ECO:0000256" key="6">
    <source>
        <dbReference type="ARBA" id="ARBA00022980"/>
    </source>
</evidence>
<keyword evidence="6 10" id="KW-0689">Ribosomal protein</keyword>
<comment type="subunit">
    <text evidence="4">Part of the 50S ribosomal subunit; contacts the 5S rRNA.</text>
</comment>
<dbReference type="GO" id="GO:1990904">
    <property type="term" value="C:ribonucleoprotein complex"/>
    <property type="evidence" value="ECO:0007669"/>
    <property type="project" value="UniProtKB-KW"/>
</dbReference>
<dbReference type="GO" id="GO:0003735">
    <property type="term" value="F:structural constituent of ribosome"/>
    <property type="evidence" value="ECO:0007669"/>
    <property type="project" value="InterPro"/>
</dbReference>
<dbReference type="InterPro" id="IPR022803">
    <property type="entry name" value="Ribosomal_uL5_dom_sf"/>
</dbReference>
<dbReference type="InterPro" id="IPR031310">
    <property type="entry name" value="Ribosomal_uL5_N"/>
</dbReference>
<evidence type="ECO:0000256" key="3">
    <source>
        <dbReference type="ARBA" id="ARBA00008553"/>
    </source>
</evidence>
<proteinExistence type="inferred from homology"/>
<evidence type="ECO:0000256" key="10">
    <source>
        <dbReference type="RuleBase" id="RU003930"/>
    </source>
</evidence>
<dbReference type="GO" id="GO:0009507">
    <property type="term" value="C:chloroplast"/>
    <property type="evidence" value="ECO:0007669"/>
    <property type="project" value="UniProtKB-SubCell"/>
</dbReference>
<evidence type="ECO:0000256" key="8">
    <source>
        <dbReference type="ARBA" id="ARBA00035210"/>
    </source>
</evidence>
<comment type="similarity">
    <text evidence="3 10">Belongs to the universal ribosomal protein uL5 family.</text>
</comment>
<keyword evidence="5" id="KW-0934">Plastid</keyword>
<evidence type="ECO:0000256" key="9">
    <source>
        <dbReference type="ARBA" id="ARBA00035391"/>
    </source>
</evidence>
<sequence length="189" mass="21064">MTRSFYHYTHVIRKDLAQKFCYQNLHQVPKLTHISLHMSTGKAILDPSILVPCAFALETVSGQHPIVTRAQRSVAAFKLREGMVLGCSVTLRNQSMYEFLDKLVVQVLPRVPEFSGLSMDSADSMGHYTFGIPSLLSFPELDPYHEILARLGGLQVTCTTNAPTSEEALALLSGFQLPFAHHEHQNAQL</sequence>
<dbReference type="Pfam" id="PF00673">
    <property type="entry name" value="Ribosomal_L5_C"/>
    <property type="match status" value="1"/>
</dbReference>
<evidence type="ECO:0000256" key="5">
    <source>
        <dbReference type="ARBA" id="ARBA00022528"/>
    </source>
</evidence>
<dbReference type="InterPro" id="IPR031309">
    <property type="entry name" value="Ribosomal_uL5_C"/>
</dbReference>
<gene>
    <name evidence="13" type="primary">rpl5</name>
</gene>
<evidence type="ECO:0000256" key="2">
    <source>
        <dbReference type="ARBA" id="ARBA00004229"/>
    </source>
</evidence>